<proteinExistence type="predicted"/>
<protein>
    <submittedName>
        <fullName evidence="3">Uncharacterized protein</fullName>
    </submittedName>
</protein>
<name>A0A0K0DHK2_ANGCA</name>
<feature type="compositionally biased region" description="Pro residues" evidence="1">
    <location>
        <begin position="88"/>
        <end position="105"/>
    </location>
</feature>
<dbReference type="Proteomes" id="UP000035642">
    <property type="component" value="Unassembled WGS sequence"/>
</dbReference>
<keyword evidence="2" id="KW-1185">Reference proteome</keyword>
<feature type="region of interest" description="Disordered" evidence="1">
    <location>
        <begin position="1"/>
        <end position="46"/>
    </location>
</feature>
<feature type="compositionally biased region" description="Low complexity" evidence="1">
    <location>
        <begin position="27"/>
        <end position="44"/>
    </location>
</feature>
<evidence type="ECO:0000313" key="3">
    <source>
        <dbReference type="WBParaSite" id="ACAC_0001067601-mRNA-1"/>
    </source>
</evidence>
<evidence type="ECO:0000256" key="1">
    <source>
        <dbReference type="SAM" id="MobiDB-lite"/>
    </source>
</evidence>
<feature type="compositionally biased region" description="Basic and acidic residues" evidence="1">
    <location>
        <begin position="11"/>
        <end position="21"/>
    </location>
</feature>
<reference evidence="2" key="1">
    <citation type="submission" date="2012-09" db="EMBL/GenBank/DDBJ databases">
        <authorList>
            <person name="Martin A.A."/>
        </authorList>
    </citation>
    <scope>NUCLEOTIDE SEQUENCE</scope>
</reference>
<accession>A0A0K0DHK2</accession>
<feature type="region of interest" description="Disordered" evidence="1">
    <location>
        <begin position="86"/>
        <end position="111"/>
    </location>
</feature>
<sequence length="138" mass="15289">MSEFLGSTRATPHDELKKVEQIDANCSSPSSPTRNDQSSSSSSPLNVFPPHLFRAPPFPIPIFNPLFYQRTMMRFAEVPPFPFTGLLPPIPPPPPPPPVPPPPPTDTITGQSVDSSLFVQNVPLDFCQRKLRDDQPFL</sequence>
<evidence type="ECO:0000313" key="2">
    <source>
        <dbReference type="Proteomes" id="UP000035642"/>
    </source>
</evidence>
<reference evidence="3" key="2">
    <citation type="submission" date="2017-02" db="UniProtKB">
        <authorList>
            <consortium name="WormBaseParasite"/>
        </authorList>
    </citation>
    <scope>IDENTIFICATION</scope>
</reference>
<dbReference type="AlphaFoldDB" id="A0A0K0DHK2"/>
<dbReference type="STRING" id="6313.A0A0K0DHK2"/>
<dbReference type="WBParaSite" id="ACAC_0001067601-mRNA-1">
    <property type="protein sequence ID" value="ACAC_0001067601-mRNA-1"/>
    <property type="gene ID" value="ACAC_0001067601"/>
</dbReference>
<organism evidence="2 3">
    <name type="scientific">Angiostrongylus cantonensis</name>
    <name type="common">Rat lungworm</name>
    <dbReference type="NCBI Taxonomy" id="6313"/>
    <lineage>
        <taxon>Eukaryota</taxon>
        <taxon>Metazoa</taxon>
        <taxon>Ecdysozoa</taxon>
        <taxon>Nematoda</taxon>
        <taxon>Chromadorea</taxon>
        <taxon>Rhabditida</taxon>
        <taxon>Rhabditina</taxon>
        <taxon>Rhabditomorpha</taxon>
        <taxon>Strongyloidea</taxon>
        <taxon>Metastrongylidae</taxon>
        <taxon>Angiostrongylus</taxon>
    </lineage>
</organism>